<sequence>MMSDWWIIVNSALTAACCGILGCFIILRRMSMLVDAISHAVLPGIVVAYLFTESLQSVWLLIGAGLSGFATVWLIESIAQKFNLSEDASIGSIYTSMFALGVILISSLAYKVDLDQECVLYGEVSHTLFDTLIISGHNLGPKAFYLLLALFVVNASFVIFYYKQLKVMSFDAVFASTIGIATGTLHYLLMGFISLTTVASFEMAGSILVIAYFTALPATAYLLSYSLSAMISYCLLLGGVSAVSGYFIASWWGVSISGATVLSIGLYLLLAIFVSPKKGLLKSWLYAKSK</sequence>
<name>A0A846MN86_9BACT</name>
<dbReference type="Pfam" id="PF00950">
    <property type="entry name" value="ABC-3"/>
    <property type="match status" value="1"/>
</dbReference>
<comment type="subcellular location">
    <subcellularLocation>
        <location evidence="1 8">Cell membrane</location>
        <topology evidence="1 8">Multi-pass membrane protein</topology>
    </subcellularLocation>
</comment>
<dbReference type="PANTHER" id="PTHR30477">
    <property type="entry name" value="ABC-TRANSPORTER METAL-BINDING PROTEIN"/>
    <property type="match status" value="1"/>
</dbReference>
<dbReference type="SUPFAM" id="SSF81345">
    <property type="entry name" value="ABC transporter involved in vitamin B12 uptake, BtuC"/>
    <property type="match status" value="1"/>
</dbReference>
<evidence type="ECO:0000256" key="4">
    <source>
        <dbReference type="ARBA" id="ARBA00022475"/>
    </source>
</evidence>
<organism evidence="10 11">
    <name type="scientific">Thermonema lapsum</name>
    <dbReference type="NCBI Taxonomy" id="28195"/>
    <lineage>
        <taxon>Bacteria</taxon>
        <taxon>Pseudomonadati</taxon>
        <taxon>Bacteroidota</taxon>
        <taxon>Cytophagia</taxon>
        <taxon>Cytophagales</taxon>
        <taxon>Thermonemataceae</taxon>
        <taxon>Thermonema</taxon>
    </lineage>
</organism>
<comment type="caution">
    <text evidence="10">The sequence shown here is derived from an EMBL/GenBank/DDBJ whole genome shotgun (WGS) entry which is preliminary data.</text>
</comment>
<evidence type="ECO:0000256" key="2">
    <source>
        <dbReference type="ARBA" id="ARBA00008034"/>
    </source>
</evidence>
<evidence type="ECO:0000256" key="8">
    <source>
        <dbReference type="RuleBase" id="RU003943"/>
    </source>
</evidence>
<dbReference type="PANTHER" id="PTHR30477:SF8">
    <property type="entry name" value="METAL TRANSPORT SYSTEM MEMBRANE PROTEIN CT_070-RELATED"/>
    <property type="match status" value="1"/>
</dbReference>
<evidence type="ECO:0000313" key="11">
    <source>
        <dbReference type="Proteomes" id="UP000537126"/>
    </source>
</evidence>
<evidence type="ECO:0000256" key="1">
    <source>
        <dbReference type="ARBA" id="ARBA00004651"/>
    </source>
</evidence>
<keyword evidence="5 8" id="KW-0812">Transmembrane</keyword>
<dbReference type="AlphaFoldDB" id="A0A846MN86"/>
<dbReference type="CDD" id="cd06550">
    <property type="entry name" value="TM_ABC_iron-siderophores_like"/>
    <property type="match status" value="1"/>
</dbReference>
<evidence type="ECO:0000256" key="7">
    <source>
        <dbReference type="ARBA" id="ARBA00023136"/>
    </source>
</evidence>
<gene>
    <name evidence="10" type="ORF">FHS56_000358</name>
</gene>
<dbReference type="InterPro" id="IPR037294">
    <property type="entry name" value="ABC_BtuC-like"/>
</dbReference>
<accession>A0A846MN86</accession>
<feature type="transmembrane region" description="Helical" evidence="9">
    <location>
        <begin position="255"/>
        <end position="274"/>
    </location>
</feature>
<dbReference type="Proteomes" id="UP000537126">
    <property type="component" value="Unassembled WGS sequence"/>
</dbReference>
<feature type="transmembrane region" description="Helical" evidence="9">
    <location>
        <begin position="203"/>
        <end position="223"/>
    </location>
</feature>
<protein>
    <submittedName>
        <fullName evidence="10">Manganese/zinc/iron transport system permease protein</fullName>
    </submittedName>
</protein>
<feature type="transmembrane region" description="Helical" evidence="9">
    <location>
        <begin position="6"/>
        <end position="26"/>
    </location>
</feature>
<keyword evidence="6 9" id="KW-1133">Transmembrane helix</keyword>
<reference evidence="10 11" key="1">
    <citation type="submission" date="2020-03" db="EMBL/GenBank/DDBJ databases">
        <title>Genomic Encyclopedia of Type Strains, Phase IV (KMG-IV): sequencing the most valuable type-strain genomes for metagenomic binning, comparative biology and taxonomic classification.</title>
        <authorList>
            <person name="Goeker M."/>
        </authorList>
    </citation>
    <scope>NUCLEOTIDE SEQUENCE [LARGE SCALE GENOMIC DNA]</scope>
    <source>
        <strain evidence="10 11">DSM 5718</strain>
    </source>
</reference>
<keyword evidence="11" id="KW-1185">Reference proteome</keyword>
<evidence type="ECO:0000256" key="3">
    <source>
        <dbReference type="ARBA" id="ARBA00022448"/>
    </source>
</evidence>
<keyword evidence="4" id="KW-1003">Cell membrane</keyword>
<dbReference type="EMBL" id="JAASRN010000001">
    <property type="protein sequence ID" value="NIK72872.1"/>
    <property type="molecule type" value="Genomic_DNA"/>
</dbReference>
<evidence type="ECO:0000256" key="6">
    <source>
        <dbReference type="ARBA" id="ARBA00022989"/>
    </source>
</evidence>
<evidence type="ECO:0000256" key="9">
    <source>
        <dbReference type="SAM" id="Phobius"/>
    </source>
</evidence>
<feature type="transmembrane region" description="Helical" evidence="9">
    <location>
        <begin position="143"/>
        <end position="162"/>
    </location>
</feature>
<comment type="similarity">
    <text evidence="2 8">Belongs to the ABC-3 integral membrane protein family.</text>
</comment>
<dbReference type="GO" id="GO:0055085">
    <property type="term" value="P:transmembrane transport"/>
    <property type="evidence" value="ECO:0007669"/>
    <property type="project" value="InterPro"/>
</dbReference>
<feature type="transmembrane region" description="Helical" evidence="9">
    <location>
        <begin position="33"/>
        <end position="52"/>
    </location>
</feature>
<evidence type="ECO:0000313" key="10">
    <source>
        <dbReference type="EMBL" id="NIK72872.1"/>
    </source>
</evidence>
<feature type="transmembrane region" description="Helical" evidence="9">
    <location>
        <begin position="230"/>
        <end position="249"/>
    </location>
</feature>
<feature type="transmembrane region" description="Helical" evidence="9">
    <location>
        <begin position="91"/>
        <end position="110"/>
    </location>
</feature>
<dbReference type="GO" id="GO:0043190">
    <property type="term" value="C:ATP-binding cassette (ABC) transporter complex"/>
    <property type="evidence" value="ECO:0007669"/>
    <property type="project" value="InterPro"/>
</dbReference>
<evidence type="ECO:0000256" key="5">
    <source>
        <dbReference type="ARBA" id="ARBA00022692"/>
    </source>
</evidence>
<dbReference type="GO" id="GO:0010043">
    <property type="term" value="P:response to zinc ion"/>
    <property type="evidence" value="ECO:0007669"/>
    <property type="project" value="TreeGrafter"/>
</dbReference>
<dbReference type="InterPro" id="IPR001626">
    <property type="entry name" value="ABC_TroCD"/>
</dbReference>
<feature type="transmembrane region" description="Helical" evidence="9">
    <location>
        <begin position="58"/>
        <end position="79"/>
    </location>
</feature>
<proteinExistence type="inferred from homology"/>
<keyword evidence="7 9" id="KW-0472">Membrane</keyword>
<keyword evidence="3 8" id="KW-0813">Transport</keyword>
<dbReference type="RefSeq" id="WP_166918168.1">
    <property type="nucleotide sequence ID" value="NZ_JAASRN010000001.1"/>
</dbReference>
<feature type="transmembrane region" description="Helical" evidence="9">
    <location>
        <begin position="174"/>
        <end position="197"/>
    </location>
</feature>
<dbReference type="Gene3D" id="1.10.3470.10">
    <property type="entry name" value="ABC transporter involved in vitamin B12 uptake, BtuC"/>
    <property type="match status" value="1"/>
</dbReference>